<organism evidence="5 6">
    <name type="scientific">Methylobacterium indicum</name>
    <dbReference type="NCBI Taxonomy" id="1775910"/>
    <lineage>
        <taxon>Bacteria</taxon>
        <taxon>Pseudomonadati</taxon>
        <taxon>Pseudomonadota</taxon>
        <taxon>Alphaproteobacteria</taxon>
        <taxon>Hyphomicrobiales</taxon>
        <taxon>Methylobacteriaceae</taxon>
        <taxon>Methylobacterium</taxon>
    </lineage>
</organism>
<protein>
    <recommendedName>
        <fullName evidence="1">Thioredoxin reductase</fullName>
    </recommendedName>
</protein>
<sequence length="311" mass="33888">MRLFLSDGTRDGDMRDVIIVGGGPAGLSAALILGRCRRRVLLIDSGHPRNAVTPHMHGFLGRDGRPPGDLREEGRRELAAYDTVEIWDGRVADAVVAPDGFQVVMDDQRREKGRRMILATGLRTDLPPVEGFSEFWGHGVHHCPYCDGYENRDRPLAVYGPGEAGKGLALELTAWSRDLTLCTDGPSGLEAPEWERLARNGIRIEERAVARLEGEDGRFARVRLRDGAALAFGALFFVTGPCVPSRLVERLGCDLSRKGTVPTGDYEETNVPGLYVAGDASRRVQLAIVAAAEGAMAAFAINTELLRDDTR</sequence>
<dbReference type="AlphaFoldDB" id="A0A8H8WPQ6"/>
<reference evidence="5" key="1">
    <citation type="submission" date="2020-11" db="EMBL/GenBank/DDBJ databases">
        <title>Complete genome sequence of a novel pathogenic Methylobacterium strain isolated from rice in Vietnam.</title>
        <authorList>
            <person name="Lai K."/>
            <person name="Okazaki S."/>
            <person name="Higashi K."/>
            <person name="Mori H."/>
            <person name="Toyoda A."/>
            <person name="Kurokawa K."/>
        </authorList>
    </citation>
    <scope>NUCLEOTIDE SEQUENCE</scope>
    <source>
        <strain evidence="5">VL1</strain>
    </source>
</reference>
<dbReference type="InterPro" id="IPR023753">
    <property type="entry name" value="FAD/NAD-binding_dom"/>
</dbReference>
<proteinExistence type="predicted"/>
<accession>A0A8H8WPQ6</accession>
<dbReference type="PRINTS" id="PR00469">
    <property type="entry name" value="PNDRDTASEII"/>
</dbReference>
<gene>
    <name evidence="5" type="ORF">mvi_05070</name>
</gene>
<name>A0A8H8WPQ6_9HYPH</name>
<dbReference type="GO" id="GO:0016491">
    <property type="term" value="F:oxidoreductase activity"/>
    <property type="evidence" value="ECO:0007669"/>
    <property type="project" value="UniProtKB-KW"/>
</dbReference>
<evidence type="ECO:0000256" key="2">
    <source>
        <dbReference type="ARBA" id="ARBA00022630"/>
    </source>
</evidence>
<evidence type="ECO:0000313" key="6">
    <source>
        <dbReference type="Proteomes" id="UP000663508"/>
    </source>
</evidence>
<dbReference type="Gene3D" id="3.50.50.60">
    <property type="entry name" value="FAD/NAD(P)-binding domain"/>
    <property type="match status" value="2"/>
</dbReference>
<dbReference type="Pfam" id="PF07992">
    <property type="entry name" value="Pyr_redox_2"/>
    <property type="match status" value="1"/>
</dbReference>
<feature type="domain" description="FAD/NAD(P)-binding" evidence="4">
    <location>
        <begin position="16"/>
        <end position="294"/>
    </location>
</feature>
<evidence type="ECO:0000259" key="4">
    <source>
        <dbReference type="Pfam" id="PF07992"/>
    </source>
</evidence>
<dbReference type="EMBL" id="AP024145">
    <property type="protein sequence ID" value="BCM82046.1"/>
    <property type="molecule type" value="Genomic_DNA"/>
</dbReference>
<dbReference type="InterPro" id="IPR050097">
    <property type="entry name" value="Ferredoxin-NADP_redctase_2"/>
</dbReference>
<dbReference type="InterPro" id="IPR036188">
    <property type="entry name" value="FAD/NAD-bd_sf"/>
</dbReference>
<evidence type="ECO:0000256" key="3">
    <source>
        <dbReference type="ARBA" id="ARBA00023002"/>
    </source>
</evidence>
<dbReference type="PRINTS" id="PR00368">
    <property type="entry name" value="FADPNR"/>
</dbReference>
<evidence type="ECO:0000313" key="5">
    <source>
        <dbReference type="EMBL" id="BCM82046.1"/>
    </source>
</evidence>
<evidence type="ECO:0000256" key="1">
    <source>
        <dbReference type="ARBA" id="ARBA00018719"/>
    </source>
</evidence>
<keyword evidence="2" id="KW-0285">Flavoprotein</keyword>
<dbReference type="SUPFAM" id="SSF51905">
    <property type="entry name" value="FAD/NAD(P)-binding domain"/>
    <property type="match status" value="1"/>
</dbReference>
<dbReference type="Proteomes" id="UP000663508">
    <property type="component" value="Chromosome"/>
</dbReference>
<dbReference type="PANTHER" id="PTHR48105">
    <property type="entry name" value="THIOREDOXIN REDUCTASE 1-RELATED-RELATED"/>
    <property type="match status" value="1"/>
</dbReference>
<keyword evidence="3" id="KW-0560">Oxidoreductase</keyword>
<dbReference type="KEGG" id="mind:mvi_05070"/>